<proteinExistence type="inferred from homology"/>
<keyword evidence="5" id="KW-0732">Signal</keyword>
<evidence type="ECO:0000313" key="8">
    <source>
        <dbReference type="Ensembl" id="ENSLLEP00000042061.1"/>
    </source>
</evidence>
<dbReference type="GO" id="GO:0016787">
    <property type="term" value="F:hydrolase activity"/>
    <property type="evidence" value="ECO:0007669"/>
    <property type="project" value="UniProtKB-KW"/>
</dbReference>
<sequence length="159" mass="17687">MSPASLLTLGILICFSATSQCQDLNSFLKKHIVQDNDSIVCDEIIKARNIILNNNCKSKNTFIHDTDGHRVKAMCANITKSTKVASDIPFNLTDCILKSESLPPPNCAYNQKNEKGKIYITCENHYPVHFDKFLLSGFGVSWTPAILMVVIPILPSLFL</sequence>
<feature type="domain" description="Ribonuclease A-domain" evidence="7">
    <location>
        <begin position="20"/>
        <end position="134"/>
    </location>
</feature>
<protein>
    <recommendedName>
        <fullName evidence="7">Ribonuclease A-domain domain-containing protein</fullName>
    </recommendedName>
</protein>
<dbReference type="InterPro" id="IPR001427">
    <property type="entry name" value="RNaseA"/>
</dbReference>
<keyword evidence="6" id="KW-0812">Transmembrane</keyword>
<dbReference type="PANTHER" id="PTHR11437">
    <property type="entry name" value="RIBONUCLEASE"/>
    <property type="match status" value="1"/>
</dbReference>
<accession>A0A8C5WJ98</accession>
<evidence type="ECO:0000256" key="2">
    <source>
        <dbReference type="ARBA" id="ARBA00022722"/>
    </source>
</evidence>
<dbReference type="InterPro" id="IPR023411">
    <property type="entry name" value="RNaseA_AS"/>
</dbReference>
<dbReference type="PANTHER" id="PTHR11437:SF66">
    <property type="entry name" value="RNASE 3"/>
    <property type="match status" value="1"/>
</dbReference>
<name>A0A8C5WJ98_9ANUR</name>
<feature type="transmembrane region" description="Helical" evidence="6">
    <location>
        <begin position="133"/>
        <end position="154"/>
    </location>
</feature>
<evidence type="ECO:0000256" key="5">
    <source>
        <dbReference type="RuleBase" id="RU000651"/>
    </source>
</evidence>
<dbReference type="SMART" id="SM00092">
    <property type="entry name" value="RNAse_Pc"/>
    <property type="match status" value="1"/>
</dbReference>
<evidence type="ECO:0000256" key="6">
    <source>
        <dbReference type="SAM" id="Phobius"/>
    </source>
</evidence>
<comment type="similarity">
    <text evidence="1 5">Belongs to the pancreatic ribonuclease family.</text>
</comment>
<dbReference type="GeneTree" id="ENSGT01000000220215"/>
<evidence type="ECO:0000313" key="9">
    <source>
        <dbReference type="Proteomes" id="UP000694569"/>
    </source>
</evidence>
<dbReference type="Pfam" id="PF00074">
    <property type="entry name" value="RnaseA"/>
    <property type="match status" value="1"/>
</dbReference>
<dbReference type="AlphaFoldDB" id="A0A8C5WJ98"/>
<evidence type="ECO:0000256" key="1">
    <source>
        <dbReference type="ARBA" id="ARBA00005600"/>
    </source>
</evidence>
<dbReference type="CDD" id="cd06265">
    <property type="entry name" value="RNase_A_canonical"/>
    <property type="match status" value="1"/>
</dbReference>
<dbReference type="InterPro" id="IPR023412">
    <property type="entry name" value="RNaseA_domain"/>
</dbReference>
<dbReference type="GO" id="GO:0004519">
    <property type="term" value="F:endonuclease activity"/>
    <property type="evidence" value="ECO:0007669"/>
    <property type="project" value="UniProtKB-KW"/>
</dbReference>
<dbReference type="GO" id="GO:0004540">
    <property type="term" value="F:RNA nuclease activity"/>
    <property type="evidence" value="ECO:0007669"/>
    <property type="project" value="TreeGrafter"/>
</dbReference>
<keyword evidence="3 5" id="KW-0255">Endonuclease</keyword>
<keyword evidence="9" id="KW-1185">Reference proteome</keyword>
<dbReference type="GO" id="GO:0003676">
    <property type="term" value="F:nucleic acid binding"/>
    <property type="evidence" value="ECO:0007669"/>
    <property type="project" value="InterPro"/>
</dbReference>
<dbReference type="PROSITE" id="PS00127">
    <property type="entry name" value="RNASE_PANCREATIC"/>
    <property type="match status" value="1"/>
</dbReference>
<dbReference type="Gene3D" id="3.10.130.10">
    <property type="entry name" value="Ribonuclease A-like domain"/>
    <property type="match status" value="1"/>
</dbReference>
<dbReference type="GO" id="GO:0050830">
    <property type="term" value="P:defense response to Gram-positive bacterium"/>
    <property type="evidence" value="ECO:0007669"/>
    <property type="project" value="TreeGrafter"/>
</dbReference>
<reference evidence="8" key="2">
    <citation type="submission" date="2025-09" db="UniProtKB">
        <authorList>
            <consortium name="Ensembl"/>
        </authorList>
    </citation>
    <scope>IDENTIFICATION</scope>
</reference>
<evidence type="ECO:0000256" key="3">
    <source>
        <dbReference type="ARBA" id="ARBA00022759"/>
    </source>
</evidence>
<dbReference type="OrthoDB" id="9893194at2759"/>
<dbReference type="Ensembl" id="ENSLLET00000043744.1">
    <property type="protein sequence ID" value="ENSLLEP00000042061.1"/>
    <property type="gene ID" value="ENSLLEG00000026756.1"/>
</dbReference>
<keyword evidence="4 5" id="KW-0378">Hydrolase</keyword>
<reference evidence="8" key="1">
    <citation type="submission" date="2025-08" db="UniProtKB">
        <authorList>
            <consortium name="Ensembl"/>
        </authorList>
    </citation>
    <scope>IDENTIFICATION</scope>
</reference>
<organism evidence="8 9">
    <name type="scientific">Leptobrachium leishanense</name>
    <name type="common">Leishan spiny toad</name>
    <dbReference type="NCBI Taxonomy" id="445787"/>
    <lineage>
        <taxon>Eukaryota</taxon>
        <taxon>Metazoa</taxon>
        <taxon>Chordata</taxon>
        <taxon>Craniata</taxon>
        <taxon>Vertebrata</taxon>
        <taxon>Euteleostomi</taxon>
        <taxon>Amphibia</taxon>
        <taxon>Batrachia</taxon>
        <taxon>Anura</taxon>
        <taxon>Pelobatoidea</taxon>
        <taxon>Megophryidae</taxon>
        <taxon>Leptobrachium</taxon>
    </lineage>
</organism>
<evidence type="ECO:0000256" key="4">
    <source>
        <dbReference type="ARBA" id="ARBA00022801"/>
    </source>
</evidence>
<dbReference type="InterPro" id="IPR036816">
    <property type="entry name" value="RNaseA-like_dom_sf"/>
</dbReference>
<feature type="chain" id="PRO_5034826834" description="Ribonuclease A-domain domain-containing protein" evidence="5">
    <location>
        <begin position="22"/>
        <end position="159"/>
    </location>
</feature>
<dbReference type="SUPFAM" id="SSF54076">
    <property type="entry name" value="RNase A-like"/>
    <property type="match status" value="1"/>
</dbReference>
<feature type="signal peptide" evidence="5">
    <location>
        <begin position="1"/>
        <end position="21"/>
    </location>
</feature>
<keyword evidence="2 5" id="KW-0540">Nuclease</keyword>
<evidence type="ECO:0000259" key="7">
    <source>
        <dbReference type="SMART" id="SM00092"/>
    </source>
</evidence>
<dbReference type="Proteomes" id="UP000694569">
    <property type="component" value="Unplaced"/>
</dbReference>
<keyword evidence="6" id="KW-0472">Membrane</keyword>
<keyword evidence="6" id="KW-1133">Transmembrane helix</keyword>